<keyword evidence="1" id="KW-0240">DNA-directed RNA polymerase</keyword>
<protein>
    <recommendedName>
        <fullName evidence="1">DNA-directed RNA polymerase III subunit RPC3</fullName>
        <shortName evidence="1">RNA polymerase III subunit C3</shortName>
    </recommendedName>
</protein>
<keyword evidence="3" id="KW-1185">Reference proteome</keyword>
<dbReference type="Gene3D" id="1.10.10.10">
    <property type="entry name" value="Winged helix-like DNA-binding domain superfamily/Winged helix DNA-binding domain"/>
    <property type="match status" value="2"/>
</dbReference>
<proteinExistence type="inferred from homology"/>
<dbReference type="OrthoDB" id="272392at2759"/>
<evidence type="ECO:0000313" key="2">
    <source>
        <dbReference type="EMBL" id="OII72848.1"/>
    </source>
</evidence>
<evidence type="ECO:0000256" key="1">
    <source>
        <dbReference type="RuleBase" id="RU367076"/>
    </source>
</evidence>
<dbReference type="EMBL" id="LRBS01000109">
    <property type="protein sequence ID" value="OII72848.1"/>
    <property type="molecule type" value="Genomic_DNA"/>
</dbReference>
<dbReference type="GO" id="GO:0005666">
    <property type="term" value="C:RNA polymerase III complex"/>
    <property type="evidence" value="ECO:0007669"/>
    <property type="project" value="UniProtKB-UniRule"/>
</dbReference>
<comment type="subunit">
    <text evidence="1">Component of the RNA polymerase III (Pol III) complex consisting of 17 subunits.</text>
</comment>
<dbReference type="InterPro" id="IPR039748">
    <property type="entry name" value="RPC3"/>
</dbReference>
<dbReference type="GO" id="GO:0003697">
    <property type="term" value="F:single-stranded DNA binding"/>
    <property type="evidence" value="ECO:0007669"/>
    <property type="project" value="UniProtKB-UniRule"/>
</dbReference>
<reference evidence="2 3" key="1">
    <citation type="submission" date="2016-10" db="EMBL/GenBank/DDBJ databases">
        <title>Reductive evolution of mitochondrial metabolism and differential evolution of invasion-related proteins in Cryptosporidium.</title>
        <authorList>
            <person name="Liu S."/>
            <person name="Roellig D.M."/>
            <person name="Guo Y."/>
            <person name="Li N."/>
            <person name="Frace M.A."/>
            <person name="Tang K."/>
            <person name="Zhang L."/>
            <person name="Feng Y."/>
            <person name="Xiao L."/>
        </authorList>
    </citation>
    <scope>NUCLEOTIDE SEQUENCE [LARGE SCALE GENOMIC DNA]</scope>
    <source>
        <strain evidence="2">30847</strain>
    </source>
</reference>
<dbReference type="AlphaFoldDB" id="A0A1J4MF43"/>
<gene>
    <name evidence="2" type="ORF">cand_010140</name>
</gene>
<dbReference type="GeneID" id="92365199"/>
<comment type="caution">
    <text evidence="2">The sequence shown here is derived from an EMBL/GenBank/DDBJ whole genome shotgun (WGS) entry which is preliminary data.</text>
</comment>
<dbReference type="InterPro" id="IPR036388">
    <property type="entry name" value="WH-like_DNA-bd_sf"/>
</dbReference>
<organism evidence="2 3">
    <name type="scientific">Cryptosporidium andersoni</name>
    <dbReference type="NCBI Taxonomy" id="117008"/>
    <lineage>
        <taxon>Eukaryota</taxon>
        <taxon>Sar</taxon>
        <taxon>Alveolata</taxon>
        <taxon>Apicomplexa</taxon>
        <taxon>Conoidasida</taxon>
        <taxon>Coccidia</taxon>
        <taxon>Eucoccidiorida</taxon>
        <taxon>Eimeriorina</taxon>
        <taxon>Cryptosporidiidae</taxon>
        <taxon>Cryptosporidium</taxon>
    </lineage>
</organism>
<accession>A0A1J4MF43</accession>
<keyword evidence="1" id="KW-0539">Nucleus</keyword>
<sequence>MRYDVELIYEVVKYHFGELVAIVSKILLLNGPLPIHQLYYLTLRNETYKKNFNYYISKNNFLLIRNAIILLIHYGCIDIIENEEKSLLQEDIENNINMIDNNKIILYKINLDIILSRIRYPLYLMHIKKILGNEESLILSEIMKYGKISSNVLIEELSEIIEDIYKHLFNLINYDFIKIINNSDNNKNKETILNNEIHNVVINQSYSTINISNNSLSYGDLLFGDGDSYDHNISNFNLIKDNIQNNIENINNTEIRKDEDNDSKIKLLLNKIITINIEGIDNSIYSEIMEETIKSRYNNNIAAIIIRVMSERKYIKLLRNEDIWTIDELLSSIFEWLEHHNNIKDEFDCKDKIKSTIIRVLDILVKHTDEFIQYNFNSMGATYKLNIYKIKMIIKYKIILEFITFRLGRFGARIWSMMCNPHILKDESKQVPNINETIISNINTVMELNSKDENNNIALLTGDIKGRIYWDDNVLAEKCLLPNNITRSLLYSLSNEKFIRVHHSDTITINNFSEDNNNNNTNTNKLSNNISLTISQSTINKHGLAYSTSIQSTINEIIYKILKIMLNLFLRCNSQNFKITKLETRSKQLNQLEVEYLRQLHSGLKILYNSIILTDKLLLILKN</sequence>
<dbReference type="PANTHER" id="PTHR12949:SF0">
    <property type="entry name" value="DNA-DIRECTED RNA POLYMERASE III SUBUNIT RPC3"/>
    <property type="match status" value="1"/>
</dbReference>
<comment type="subcellular location">
    <subcellularLocation>
        <location evidence="1">Nucleus</location>
    </subcellularLocation>
</comment>
<keyword evidence="1" id="KW-0804">Transcription</keyword>
<name>A0A1J4MF43_9CRYT</name>
<dbReference type="Proteomes" id="UP000186804">
    <property type="component" value="Unassembled WGS sequence"/>
</dbReference>
<dbReference type="RefSeq" id="XP_067067086.1">
    <property type="nucleotide sequence ID" value="XM_067211253.1"/>
</dbReference>
<comment type="similarity">
    <text evidence="1">Belongs to the eukaryotic RPC3/POLR3C RNA polymerase subunit family.</text>
</comment>
<comment type="function">
    <text evidence="1">DNA-dependent RNA polymerase catalyzes the transcription of DNA into RNA using the four ribonucleoside triphosphates as substrates. Specific core component of RNA polymerase III which synthesizes small RNAs, such as 5S rRNA and tRNAs.</text>
</comment>
<dbReference type="VEuPathDB" id="CryptoDB:cand_010140"/>
<evidence type="ECO:0000313" key="3">
    <source>
        <dbReference type="Proteomes" id="UP000186804"/>
    </source>
</evidence>
<dbReference type="PANTHER" id="PTHR12949">
    <property type="entry name" value="RNA POLYMERASE III DNA DIRECTED -RELATED"/>
    <property type="match status" value="1"/>
</dbReference>